<protein>
    <submittedName>
        <fullName evidence="1">Uncharacterized protein</fullName>
    </submittedName>
</protein>
<name>A0A1J3KAI6_NOCCA</name>
<dbReference type="AlphaFoldDB" id="A0A1J3KAI6"/>
<sequence length="112" mass="12810">MILQRIQLFRGAQAGTVSSFGMNLSFAKSIFFFTGWLVSMGFRKVESSAPWEYSCEYFVRGKPLFTPNKWLTETPSSGLEPVPDYVSNFERNVETNLKRILARRVPGYLASR</sequence>
<organism evidence="1">
    <name type="scientific">Noccaea caerulescens</name>
    <name type="common">Alpine penny-cress</name>
    <name type="synonym">Thlaspi caerulescens</name>
    <dbReference type="NCBI Taxonomy" id="107243"/>
    <lineage>
        <taxon>Eukaryota</taxon>
        <taxon>Viridiplantae</taxon>
        <taxon>Streptophyta</taxon>
        <taxon>Embryophyta</taxon>
        <taxon>Tracheophyta</taxon>
        <taxon>Spermatophyta</taxon>
        <taxon>Magnoliopsida</taxon>
        <taxon>eudicotyledons</taxon>
        <taxon>Gunneridae</taxon>
        <taxon>Pentapetalae</taxon>
        <taxon>rosids</taxon>
        <taxon>malvids</taxon>
        <taxon>Brassicales</taxon>
        <taxon>Brassicaceae</taxon>
        <taxon>Coluteocarpeae</taxon>
        <taxon>Noccaea</taxon>
    </lineage>
</organism>
<evidence type="ECO:0000313" key="1">
    <source>
        <dbReference type="EMBL" id="JAV01421.1"/>
    </source>
</evidence>
<proteinExistence type="predicted"/>
<reference evidence="1" key="1">
    <citation type="submission" date="2016-07" db="EMBL/GenBank/DDBJ databases">
        <title>De novo transcriptome assembly of four accessions of the metal hyperaccumulator plant Noccaea caerulescens.</title>
        <authorList>
            <person name="Blande D."/>
            <person name="Halimaa P."/>
            <person name="Tervahauta A.I."/>
            <person name="Aarts M.G."/>
            <person name="Karenlampi S.O."/>
        </authorList>
    </citation>
    <scope>NUCLEOTIDE SEQUENCE</scope>
</reference>
<gene>
    <name evidence="1" type="ORF">MP_TR11694_c0_g1_i1_g.34613</name>
</gene>
<accession>A0A1J3KAI6</accession>
<dbReference type="EMBL" id="GEVM01004518">
    <property type="protein sequence ID" value="JAV01421.1"/>
    <property type="molecule type" value="Transcribed_RNA"/>
</dbReference>